<feature type="transmembrane region" description="Helical" evidence="6">
    <location>
        <begin position="389"/>
        <end position="410"/>
    </location>
</feature>
<dbReference type="Gene3D" id="1.20.1530.20">
    <property type="match status" value="1"/>
</dbReference>
<evidence type="ECO:0000256" key="2">
    <source>
        <dbReference type="ARBA" id="ARBA00007367"/>
    </source>
</evidence>
<comment type="subcellular location">
    <subcellularLocation>
        <location evidence="1">Membrane</location>
        <topology evidence="1">Multi-pass membrane protein</topology>
    </subcellularLocation>
</comment>
<feature type="transmembrane region" description="Helical" evidence="6">
    <location>
        <begin position="88"/>
        <end position="105"/>
    </location>
</feature>
<dbReference type="InterPro" id="IPR038770">
    <property type="entry name" value="Na+/solute_symporter_sf"/>
</dbReference>
<protein>
    <recommendedName>
        <fullName evidence="7">Cation/H+ exchanger transmembrane domain-containing protein</fullName>
    </recommendedName>
</protein>
<evidence type="ECO:0000313" key="8">
    <source>
        <dbReference type="EMBL" id="KAK8728108.1"/>
    </source>
</evidence>
<sequence length="506" mass="54251">STITEDTVDLQEKEFDKSASSCGCCSSCLRSHNELSDNPTTTDHIKYAFSCPPHGKIGDCLIWIVFGLACWGCLISITWEMALPGGKLFSLLLLYVMALLAGMMADYVGLPSLLGSLVMGILFSSIPGINALGHNIDIYYSSVLRNIALTIILIRAGLGLDPVALKRLSCTVLRLAFLPCLVETVTMGIASAFFLDLPWSWSLMLGFVVAAVSPAVVVPSLLRISEEGYGVDQGIPTLVIAAASIDDVLAITGFSIMLGLTFAKGALIWTILEGPAGMVLGILCGIVFAILCWYLPYKEKTNRSTYKFVIIFSLSALAIFGSHRAELESSGPILVLTLAFVAGLGWHRLGTEDPDVSANYRFMWEIFQPILFASIGAEIDIGATDPATIGWGLLALLIGVSFRIATSFVVVMGASFTAWERLFIAIAWFPKATVQAAIGSQALDHVLQHGGEDKELIRGQQVVTIAVMAILLTAPLGAVAIRYTGPRLLTKKLSAKTLGNNPEIIV</sequence>
<feature type="transmembrane region" description="Helical" evidence="6">
    <location>
        <begin position="60"/>
        <end position="82"/>
    </location>
</feature>
<feature type="transmembrane region" description="Helical" evidence="6">
    <location>
        <begin position="138"/>
        <end position="160"/>
    </location>
</feature>
<keyword evidence="3 6" id="KW-0812">Transmembrane</keyword>
<dbReference type="GO" id="GO:0016020">
    <property type="term" value="C:membrane"/>
    <property type="evidence" value="ECO:0007669"/>
    <property type="project" value="UniProtKB-SubCell"/>
</dbReference>
<dbReference type="AlphaFoldDB" id="A0AAW0WKF3"/>
<organism evidence="8 9">
    <name type="scientific">Cherax quadricarinatus</name>
    <name type="common">Australian red claw crayfish</name>
    <dbReference type="NCBI Taxonomy" id="27406"/>
    <lineage>
        <taxon>Eukaryota</taxon>
        <taxon>Metazoa</taxon>
        <taxon>Ecdysozoa</taxon>
        <taxon>Arthropoda</taxon>
        <taxon>Crustacea</taxon>
        <taxon>Multicrustacea</taxon>
        <taxon>Malacostraca</taxon>
        <taxon>Eumalacostraca</taxon>
        <taxon>Eucarida</taxon>
        <taxon>Decapoda</taxon>
        <taxon>Pleocyemata</taxon>
        <taxon>Astacidea</taxon>
        <taxon>Parastacoidea</taxon>
        <taxon>Parastacidae</taxon>
        <taxon>Cherax</taxon>
    </lineage>
</organism>
<feature type="non-terminal residue" evidence="8">
    <location>
        <position position="1"/>
    </location>
</feature>
<dbReference type="InterPro" id="IPR051843">
    <property type="entry name" value="CPA1_transporter"/>
</dbReference>
<keyword evidence="5 6" id="KW-0472">Membrane</keyword>
<dbReference type="PANTHER" id="PTHR31102:SF1">
    <property type="entry name" value="CATION_H+ EXCHANGER DOMAIN-CONTAINING PROTEIN"/>
    <property type="match status" value="1"/>
</dbReference>
<dbReference type="Proteomes" id="UP001445076">
    <property type="component" value="Unassembled WGS sequence"/>
</dbReference>
<evidence type="ECO:0000256" key="4">
    <source>
        <dbReference type="ARBA" id="ARBA00022989"/>
    </source>
</evidence>
<dbReference type="EMBL" id="JARKIK010000073">
    <property type="protein sequence ID" value="KAK8728108.1"/>
    <property type="molecule type" value="Genomic_DNA"/>
</dbReference>
<feature type="transmembrane region" description="Helical" evidence="6">
    <location>
        <begin position="308"/>
        <end position="325"/>
    </location>
</feature>
<dbReference type="GO" id="GO:1902600">
    <property type="term" value="P:proton transmembrane transport"/>
    <property type="evidence" value="ECO:0007669"/>
    <property type="project" value="InterPro"/>
</dbReference>
<evidence type="ECO:0000256" key="3">
    <source>
        <dbReference type="ARBA" id="ARBA00022692"/>
    </source>
</evidence>
<comment type="caution">
    <text evidence="8">The sequence shown here is derived from an EMBL/GenBank/DDBJ whole genome shotgun (WGS) entry which is preliminary data.</text>
</comment>
<evidence type="ECO:0000256" key="6">
    <source>
        <dbReference type="SAM" id="Phobius"/>
    </source>
</evidence>
<feature type="transmembrane region" description="Helical" evidence="6">
    <location>
        <begin position="331"/>
        <end position="350"/>
    </location>
</feature>
<keyword evidence="9" id="KW-1185">Reference proteome</keyword>
<feature type="transmembrane region" description="Helical" evidence="6">
    <location>
        <begin position="362"/>
        <end position="383"/>
    </location>
</feature>
<comment type="similarity">
    <text evidence="2">Belongs to the monovalent cation:proton antiporter 1 (CPA1) transporter (TC 2.A.36) family.</text>
</comment>
<feature type="transmembrane region" description="Helical" evidence="6">
    <location>
        <begin position="276"/>
        <end position="296"/>
    </location>
</feature>
<gene>
    <name evidence="8" type="ORF">OTU49_009397</name>
</gene>
<feature type="transmembrane region" description="Helical" evidence="6">
    <location>
        <begin position="463"/>
        <end position="483"/>
    </location>
</feature>
<feature type="transmembrane region" description="Helical" evidence="6">
    <location>
        <begin position="172"/>
        <end position="195"/>
    </location>
</feature>
<evidence type="ECO:0000256" key="5">
    <source>
        <dbReference type="ARBA" id="ARBA00023136"/>
    </source>
</evidence>
<keyword evidence="4 6" id="KW-1133">Transmembrane helix</keyword>
<proteinExistence type="inferred from homology"/>
<name>A0AAW0WKF3_CHEQU</name>
<dbReference type="InterPro" id="IPR006153">
    <property type="entry name" value="Cation/H_exchanger_TM"/>
</dbReference>
<reference evidence="8 9" key="1">
    <citation type="journal article" date="2024" name="BMC Genomics">
        <title>Genome assembly of redclaw crayfish (Cherax quadricarinatus) provides insights into its immune adaptation and hypoxia tolerance.</title>
        <authorList>
            <person name="Liu Z."/>
            <person name="Zheng J."/>
            <person name="Li H."/>
            <person name="Fang K."/>
            <person name="Wang S."/>
            <person name="He J."/>
            <person name="Zhou D."/>
            <person name="Weng S."/>
            <person name="Chi M."/>
            <person name="Gu Z."/>
            <person name="He J."/>
            <person name="Li F."/>
            <person name="Wang M."/>
        </authorList>
    </citation>
    <scope>NUCLEOTIDE SEQUENCE [LARGE SCALE GENOMIC DNA]</scope>
    <source>
        <strain evidence="8">ZL_2023a</strain>
    </source>
</reference>
<feature type="domain" description="Cation/H+ exchanger transmembrane" evidence="7">
    <location>
        <begin position="96"/>
        <end position="477"/>
    </location>
</feature>
<accession>A0AAW0WKF3</accession>
<evidence type="ECO:0000313" key="9">
    <source>
        <dbReference type="Proteomes" id="UP001445076"/>
    </source>
</evidence>
<dbReference type="GO" id="GO:0015297">
    <property type="term" value="F:antiporter activity"/>
    <property type="evidence" value="ECO:0007669"/>
    <property type="project" value="InterPro"/>
</dbReference>
<feature type="transmembrane region" description="Helical" evidence="6">
    <location>
        <begin position="201"/>
        <end position="222"/>
    </location>
</feature>
<dbReference type="Pfam" id="PF00999">
    <property type="entry name" value="Na_H_Exchanger"/>
    <property type="match status" value="1"/>
</dbReference>
<feature type="transmembrane region" description="Helical" evidence="6">
    <location>
        <begin position="234"/>
        <end position="256"/>
    </location>
</feature>
<dbReference type="PANTHER" id="PTHR31102">
    <property type="match status" value="1"/>
</dbReference>
<evidence type="ECO:0000256" key="1">
    <source>
        <dbReference type="ARBA" id="ARBA00004141"/>
    </source>
</evidence>
<evidence type="ECO:0000259" key="7">
    <source>
        <dbReference type="Pfam" id="PF00999"/>
    </source>
</evidence>